<feature type="transmembrane region" description="Helical" evidence="6">
    <location>
        <begin position="447"/>
        <end position="468"/>
    </location>
</feature>
<evidence type="ECO:0000313" key="7">
    <source>
        <dbReference type="EMBL" id="CAH01721.1"/>
    </source>
</evidence>
<dbReference type="KEGG" id="kla:KLLA0_C14949g"/>
<feature type="transmembrane region" description="Helical" evidence="6">
    <location>
        <begin position="506"/>
        <end position="525"/>
    </location>
</feature>
<evidence type="ECO:0000313" key="8">
    <source>
        <dbReference type="Proteomes" id="UP000000598"/>
    </source>
</evidence>
<dbReference type="OMA" id="CYQGSEV"/>
<name>Q6CT69_KLULA</name>
<dbReference type="InterPro" id="IPR036259">
    <property type="entry name" value="MFS_trans_sf"/>
</dbReference>
<dbReference type="eggNOG" id="ENOG502QQA7">
    <property type="taxonomic scope" value="Eukaryota"/>
</dbReference>
<reference evidence="7 8" key="1">
    <citation type="journal article" date="2004" name="Nature">
        <title>Genome evolution in yeasts.</title>
        <authorList>
            <consortium name="Genolevures"/>
            <person name="Dujon B."/>
            <person name="Sherman D."/>
            <person name="Fischer G."/>
            <person name="Durrens P."/>
            <person name="Casaregola S."/>
            <person name="Lafontaine I."/>
            <person name="de Montigny J."/>
            <person name="Marck C."/>
            <person name="Neuveglise C."/>
            <person name="Talla E."/>
            <person name="Goffard N."/>
            <person name="Frangeul L."/>
            <person name="Aigle M."/>
            <person name="Anthouard V."/>
            <person name="Babour A."/>
            <person name="Barbe V."/>
            <person name="Barnay S."/>
            <person name="Blanchin S."/>
            <person name="Beckerich J.M."/>
            <person name="Beyne E."/>
            <person name="Bleykasten C."/>
            <person name="Boisrame A."/>
            <person name="Boyer J."/>
            <person name="Cattolico L."/>
            <person name="Confanioleri F."/>
            <person name="de Daruvar A."/>
            <person name="Despons L."/>
            <person name="Fabre E."/>
            <person name="Fairhead C."/>
            <person name="Ferry-Dumazet H."/>
            <person name="Groppi A."/>
            <person name="Hantraye F."/>
            <person name="Hennequin C."/>
            <person name="Jauniaux N."/>
            <person name="Joyet P."/>
            <person name="Kachouri R."/>
            <person name="Kerrest A."/>
            <person name="Koszul R."/>
            <person name="Lemaire M."/>
            <person name="Lesur I."/>
            <person name="Ma L."/>
            <person name="Muller H."/>
            <person name="Nicaud J.M."/>
            <person name="Nikolski M."/>
            <person name="Oztas S."/>
            <person name="Ozier-Kalogeropoulos O."/>
            <person name="Pellenz S."/>
            <person name="Potier S."/>
            <person name="Richard G.F."/>
            <person name="Straub M.L."/>
            <person name="Suleau A."/>
            <person name="Swennene D."/>
            <person name="Tekaia F."/>
            <person name="Wesolowski-Louvel M."/>
            <person name="Westhof E."/>
            <person name="Wirth B."/>
            <person name="Zeniou-Meyer M."/>
            <person name="Zivanovic I."/>
            <person name="Bolotin-Fukuhara M."/>
            <person name="Thierry A."/>
            <person name="Bouchier C."/>
            <person name="Caudron B."/>
            <person name="Scarpelli C."/>
            <person name="Gaillardin C."/>
            <person name="Weissenbach J."/>
            <person name="Wincker P."/>
            <person name="Souciet J.L."/>
        </authorList>
    </citation>
    <scope>NUCLEOTIDE SEQUENCE [LARGE SCALE GENOMIC DNA]</scope>
    <source>
        <strain evidence="8">ATCC 8585 / CBS 2359 / DSM 70799 / NBRC 1267 / NRRL Y-1140 / WM37</strain>
    </source>
</reference>
<proteinExistence type="predicted"/>
<keyword evidence="8" id="KW-1185">Reference proteome</keyword>
<feature type="transmembrane region" description="Helical" evidence="6">
    <location>
        <begin position="190"/>
        <end position="210"/>
    </location>
</feature>
<dbReference type="GO" id="GO:0016020">
    <property type="term" value="C:membrane"/>
    <property type="evidence" value="ECO:0007669"/>
    <property type="project" value="UniProtKB-SubCell"/>
</dbReference>
<feature type="transmembrane region" description="Helical" evidence="6">
    <location>
        <begin position="410"/>
        <end position="435"/>
    </location>
</feature>
<dbReference type="Pfam" id="PF07690">
    <property type="entry name" value="MFS_1"/>
    <property type="match status" value="1"/>
</dbReference>
<dbReference type="Proteomes" id="UP000000598">
    <property type="component" value="Chromosome C"/>
</dbReference>
<feature type="transmembrane region" description="Helical" evidence="6">
    <location>
        <begin position="222"/>
        <end position="241"/>
    </location>
</feature>
<accession>Q6CT69</accession>
<dbReference type="PaxDb" id="284590-Q6CT69"/>
<feature type="transmembrane region" description="Helical" evidence="6">
    <location>
        <begin position="276"/>
        <end position="297"/>
    </location>
</feature>
<dbReference type="GeneID" id="2892633"/>
<protein>
    <submittedName>
        <fullName evidence="7">KLLA0C14949p</fullName>
    </submittedName>
</protein>
<comment type="subcellular location">
    <subcellularLocation>
        <location evidence="1">Membrane</location>
        <topology evidence="1">Multi-pass membrane protein</topology>
    </subcellularLocation>
</comment>
<feature type="transmembrane region" description="Helical" evidence="6">
    <location>
        <begin position="309"/>
        <end position="329"/>
    </location>
</feature>
<feature type="transmembrane region" description="Helical" evidence="6">
    <location>
        <begin position="253"/>
        <end position="270"/>
    </location>
</feature>
<dbReference type="AlphaFoldDB" id="Q6CT69"/>
<keyword evidence="4 6" id="KW-0472">Membrane</keyword>
<dbReference type="InterPro" id="IPR051788">
    <property type="entry name" value="MFS_Transporter"/>
</dbReference>
<evidence type="ECO:0000256" key="4">
    <source>
        <dbReference type="ARBA" id="ARBA00023136"/>
    </source>
</evidence>
<evidence type="ECO:0000256" key="5">
    <source>
        <dbReference type="SAM" id="MobiDB-lite"/>
    </source>
</evidence>
<evidence type="ECO:0000256" key="6">
    <source>
        <dbReference type="SAM" id="Phobius"/>
    </source>
</evidence>
<dbReference type="Gene3D" id="1.20.1250.20">
    <property type="entry name" value="MFS general substrate transporter like domains"/>
    <property type="match status" value="2"/>
</dbReference>
<evidence type="ECO:0000256" key="2">
    <source>
        <dbReference type="ARBA" id="ARBA00022692"/>
    </source>
</evidence>
<dbReference type="PANTHER" id="PTHR23514">
    <property type="entry name" value="BYPASS OF STOP CODON PROTEIN 6"/>
    <property type="match status" value="1"/>
</dbReference>
<evidence type="ECO:0000256" key="1">
    <source>
        <dbReference type="ARBA" id="ARBA00004141"/>
    </source>
</evidence>
<dbReference type="InterPro" id="IPR011701">
    <property type="entry name" value="MFS"/>
</dbReference>
<dbReference type="GO" id="GO:0022857">
    <property type="term" value="F:transmembrane transporter activity"/>
    <property type="evidence" value="ECO:0007669"/>
    <property type="project" value="InterPro"/>
</dbReference>
<dbReference type="HOGENOM" id="CLU_021993_0_0_1"/>
<feature type="transmembrane region" description="Helical" evidence="6">
    <location>
        <begin position="537"/>
        <end position="559"/>
    </location>
</feature>
<dbReference type="PANTHER" id="PTHR23514:SF6">
    <property type="entry name" value="MAJOR FACILITATOR SUPERFAMILY (MFS) PROFILE DOMAIN-CONTAINING PROTEIN"/>
    <property type="match status" value="1"/>
</dbReference>
<feature type="region of interest" description="Disordered" evidence="5">
    <location>
        <begin position="1"/>
        <end position="107"/>
    </location>
</feature>
<dbReference type="RefSeq" id="XP_452870.1">
    <property type="nucleotide sequence ID" value="XM_452870.1"/>
</dbReference>
<keyword evidence="3 6" id="KW-1133">Transmembrane helix</keyword>
<gene>
    <name evidence="7" type="ORF">KLLA0_C14949g</name>
</gene>
<feature type="transmembrane region" description="Helical" evidence="6">
    <location>
        <begin position="565"/>
        <end position="585"/>
    </location>
</feature>
<dbReference type="FunFam" id="1.20.1250.20:FF:000286">
    <property type="entry name" value="MFS efflux transporter"/>
    <property type="match status" value="1"/>
</dbReference>
<feature type="transmembrane region" description="Helical" evidence="6">
    <location>
        <begin position="477"/>
        <end position="494"/>
    </location>
</feature>
<organism evidence="7 8">
    <name type="scientific">Kluyveromyces lactis (strain ATCC 8585 / CBS 2359 / DSM 70799 / NBRC 1267 / NRRL Y-1140 / WM37)</name>
    <name type="common">Yeast</name>
    <name type="synonym">Candida sphaerica</name>
    <dbReference type="NCBI Taxonomy" id="284590"/>
    <lineage>
        <taxon>Eukaryota</taxon>
        <taxon>Fungi</taxon>
        <taxon>Dikarya</taxon>
        <taxon>Ascomycota</taxon>
        <taxon>Saccharomycotina</taxon>
        <taxon>Saccharomycetes</taxon>
        <taxon>Saccharomycetales</taxon>
        <taxon>Saccharomycetaceae</taxon>
        <taxon>Kluyveromyces</taxon>
    </lineage>
</organism>
<dbReference type="SUPFAM" id="SSF103473">
    <property type="entry name" value="MFS general substrate transporter"/>
    <property type="match status" value="1"/>
</dbReference>
<sequence>MSDNNGIKRRPSSSEGFRLEIDDNNITNQNKIRKPETVSTTGTDWKLSTIPGSEPNTPGYEISRAPLGSVPLEQRTPDDRMNGEKTQYTNGYGSSSNDNAGSSSAGAEPIGYFDDAFSKRKTQITADPNSKVSVEEHELVFTPNGFDEEVLEVKAREQRYNDEAAAEEYQRLYDASRLNWKDPPMNKFRIIACCIWTFTSGMSDAAPGALLPKMEEFYDISYSIVSMIWMSCAVGYVVIALSTPLIVKVVPKTFLNSLGVAFQIVAYALISSGTVFPVICVAFYFNGMGLALGLTQFNVFLASFTNASTCLALMHGFYGVGALIAPLLAQSMLNVGYKWNQYYFILLGLSIFNFFNIFWSYKNTSKDLAEYEKADLHRMEMEQLQLQNQKGGSYKKTSEFLESIRDYRTWLLCAFVFFYQGGEVSLGGWMVTFLLEERHGNANSTGYIASGYWGGLTLGRFCLTTLLYKKLGGRRSIFLLTLNISVLLLLAWLIPNFYVSAVCTTISGLFIGPIYPLMIALVSHPKILPRKILSQSLLIMTSMGSSGGAVVPLVVGLISDRTGTWVLFPIVLGLFQLMILSWLLLPNVENTAGKSFWRKYVW</sequence>
<evidence type="ECO:0000256" key="3">
    <source>
        <dbReference type="ARBA" id="ARBA00022989"/>
    </source>
</evidence>
<feature type="transmembrane region" description="Helical" evidence="6">
    <location>
        <begin position="341"/>
        <end position="359"/>
    </location>
</feature>
<dbReference type="InParanoid" id="Q6CT69"/>
<keyword evidence="2 6" id="KW-0812">Transmembrane</keyword>
<feature type="compositionally biased region" description="Low complexity" evidence="5">
    <location>
        <begin position="90"/>
        <end position="107"/>
    </location>
</feature>
<dbReference type="EMBL" id="CR382123">
    <property type="protein sequence ID" value="CAH01721.1"/>
    <property type="molecule type" value="Genomic_DNA"/>
</dbReference>